<comment type="caution">
    <text evidence="1">The sequence shown here is derived from an EMBL/GenBank/DDBJ whole genome shotgun (WGS) entry which is preliminary data.</text>
</comment>
<accession>A0A8T0XPI6</accession>
<sequence length="130" mass="14663">MERTLSSGLTVGLADQSLKQLLPHLFSAVAARGRKRTVCASLENRKLVTDIKGALTVEVLREYLQLWDLLQGFELQPEVEDSHIWQFPTSGNFSTKSAYEAFFHWVHSVQLLDFTSPGACGEDRESEQHD</sequence>
<keyword evidence="2" id="KW-1185">Reference proteome</keyword>
<evidence type="ECO:0000313" key="1">
    <source>
        <dbReference type="EMBL" id="KAG2659073.1"/>
    </source>
</evidence>
<reference evidence="1" key="1">
    <citation type="submission" date="2020-05" db="EMBL/GenBank/DDBJ databases">
        <title>WGS assembly of Panicum virgatum.</title>
        <authorList>
            <person name="Lovell J.T."/>
            <person name="Jenkins J."/>
            <person name="Shu S."/>
            <person name="Juenger T.E."/>
            <person name="Schmutz J."/>
        </authorList>
    </citation>
    <scope>NUCLEOTIDE SEQUENCE</scope>
    <source>
        <strain evidence="1">AP13</strain>
    </source>
</reference>
<evidence type="ECO:0000313" key="2">
    <source>
        <dbReference type="Proteomes" id="UP000823388"/>
    </source>
</evidence>
<dbReference type="EMBL" id="CM029037">
    <property type="protein sequence ID" value="KAG2659073.1"/>
    <property type="molecule type" value="Genomic_DNA"/>
</dbReference>
<dbReference type="AlphaFoldDB" id="A0A8T0XPI6"/>
<proteinExistence type="predicted"/>
<protein>
    <submittedName>
        <fullName evidence="1">Uncharacterized protein</fullName>
    </submittedName>
</protein>
<name>A0A8T0XPI6_PANVG</name>
<dbReference type="Proteomes" id="UP000823388">
    <property type="component" value="Chromosome 1K"/>
</dbReference>
<gene>
    <name evidence="1" type="ORF">PVAP13_1KG337605</name>
</gene>
<organism evidence="1 2">
    <name type="scientific">Panicum virgatum</name>
    <name type="common">Blackwell switchgrass</name>
    <dbReference type="NCBI Taxonomy" id="38727"/>
    <lineage>
        <taxon>Eukaryota</taxon>
        <taxon>Viridiplantae</taxon>
        <taxon>Streptophyta</taxon>
        <taxon>Embryophyta</taxon>
        <taxon>Tracheophyta</taxon>
        <taxon>Spermatophyta</taxon>
        <taxon>Magnoliopsida</taxon>
        <taxon>Liliopsida</taxon>
        <taxon>Poales</taxon>
        <taxon>Poaceae</taxon>
        <taxon>PACMAD clade</taxon>
        <taxon>Panicoideae</taxon>
        <taxon>Panicodae</taxon>
        <taxon>Paniceae</taxon>
        <taxon>Panicinae</taxon>
        <taxon>Panicum</taxon>
        <taxon>Panicum sect. Hiantes</taxon>
    </lineage>
</organism>